<dbReference type="InParanoid" id="A8NJF4"/>
<feature type="compositionally biased region" description="Low complexity" evidence="5">
    <location>
        <begin position="504"/>
        <end position="521"/>
    </location>
</feature>
<evidence type="ECO:0000256" key="2">
    <source>
        <dbReference type="ARBA" id="ARBA00022771"/>
    </source>
</evidence>
<feature type="region of interest" description="Disordered" evidence="5">
    <location>
        <begin position="662"/>
        <end position="696"/>
    </location>
</feature>
<feature type="compositionally biased region" description="Low complexity" evidence="5">
    <location>
        <begin position="912"/>
        <end position="926"/>
    </location>
</feature>
<dbReference type="OrthoDB" id="448399at2759"/>
<evidence type="ECO:0000256" key="1">
    <source>
        <dbReference type="ARBA" id="ARBA00022723"/>
    </source>
</evidence>
<name>A8NJF4_COPC7</name>
<dbReference type="PANTHER" id="PTHR23111:SF40">
    <property type="entry name" value="RNA-BINDING PROTEIN INVOLVED IN HETEROCHROMATIN ASSEMBLY-RELATED"/>
    <property type="match status" value="1"/>
</dbReference>
<evidence type="ECO:0000313" key="8">
    <source>
        <dbReference type="Proteomes" id="UP000001861"/>
    </source>
</evidence>
<feature type="compositionally biased region" description="Low complexity" evidence="5">
    <location>
        <begin position="882"/>
        <end position="899"/>
    </location>
</feature>
<feature type="compositionally biased region" description="Low complexity" evidence="5">
    <location>
        <begin position="743"/>
        <end position="754"/>
    </location>
</feature>
<evidence type="ECO:0000256" key="5">
    <source>
        <dbReference type="SAM" id="MobiDB-lite"/>
    </source>
</evidence>
<dbReference type="GO" id="GO:0003729">
    <property type="term" value="F:mRNA binding"/>
    <property type="evidence" value="ECO:0007669"/>
    <property type="project" value="TreeGrafter"/>
</dbReference>
<dbReference type="PANTHER" id="PTHR23111">
    <property type="entry name" value="ZINC FINGER PROTEIN"/>
    <property type="match status" value="1"/>
</dbReference>
<dbReference type="RefSeq" id="XP_001834212.1">
    <property type="nucleotide sequence ID" value="XM_001834160.1"/>
</dbReference>
<dbReference type="PROSITE" id="PS01358">
    <property type="entry name" value="ZF_RANBP2_1"/>
    <property type="match status" value="2"/>
</dbReference>
<accession>A8NJF4</accession>
<comment type="caution">
    <text evidence="7">The sequence shown here is derived from an EMBL/GenBank/DDBJ whole genome shotgun (WGS) entry which is preliminary data.</text>
</comment>
<dbReference type="GeneID" id="6010721"/>
<dbReference type="eggNOG" id="ENOG502S8CH">
    <property type="taxonomic scope" value="Eukaryota"/>
</dbReference>
<evidence type="ECO:0000256" key="4">
    <source>
        <dbReference type="PROSITE-ProRule" id="PRU00322"/>
    </source>
</evidence>
<dbReference type="KEGG" id="cci:CC1G_09712"/>
<feature type="compositionally biased region" description="Low complexity" evidence="5">
    <location>
        <begin position="32"/>
        <end position="65"/>
    </location>
</feature>
<feature type="region of interest" description="Disordered" evidence="5">
    <location>
        <begin position="729"/>
        <end position="781"/>
    </location>
</feature>
<dbReference type="SMART" id="SM00547">
    <property type="entry name" value="ZnF_RBZ"/>
    <property type="match status" value="2"/>
</dbReference>
<dbReference type="OMA" id="HEEACAV"/>
<dbReference type="STRING" id="240176.A8NJF4"/>
<dbReference type="InterPro" id="IPR001876">
    <property type="entry name" value="Znf_RanBP2"/>
</dbReference>
<feature type="region of interest" description="Disordered" evidence="5">
    <location>
        <begin position="465"/>
        <end position="560"/>
    </location>
</feature>
<feature type="region of interest" description="Disordered" evidence="5">
    <location>
        <begin position="1"/>
        <end position="65"/>
    </location>
</feature>
<dbReference type="SUPFAM" id="SSF90209">
    <property type="entry name" value="Ran binding protein zinc finger-like"/>
    <property type="match status" value="2"/>
</dbReference>
<dbReference type="EMBL" id="AACS02000010">
    <property type="protein sequence ID" value="EAU87615.1"/>
    <property type="molecule type" value="Genomic_DNA"/>
</dbReference>
<feature type="compositionally biased region" description="Polar residues" evidence="5">
    <location>
        <begin position="491"/>
        <end position="503"/>
    </location>
</feature>
<dbReference type="Proteomes" id="UP000001861">
    <property type="component" value="Unassembled WGS sequence"/>
</dbReference>
<sequence>MNTPAPDADNNDEHHHFQQQTESKTPPNVTVTPPQSLSPTSSGSTSSASSRCSSEGSSSNSTPKSSFEAFFATRSRVVWLYNLPPMAETFLGSVFYSGAGKGNSNSRISMPVPATMWEERCSGVRKGVWAVFGSHEEACLALTLGGHNLSVATALEKDLEPFHKLKPFLLLPMPSEPRSSSSTTMLRLSASHPDLSYTLSSNPPNPKTSFRFGDWICPQPKCAAHNFGRNLSCIGCGCPRSGNGTIIQPQNNVLQLPSPRFASAANTDMSTVYYSSAQPNHQQHLNVPNLFEDYARSRQQSQSQAAAVAAATQVQPGPHHPQHQVPPRAAAGIPPKPTHPILTPSGRAFAIGGKVQNISSDPLSPCIMYWPDNEPFPEQGQIRPSNVVGVTQPPILNTGNRGPISHQPGDWICQKCNYLNWRRRKVCQTCLPYAEGNGDSISAAVQAERIALLTQVLSQTQLSSVHPGALPTSPSSNVSNHGGVGFPSMMQAPTSSHTSTGPGATTNSASNSPTSTMATAPGGSAHSMPLPPIYSNRSNTLTPPQVRRNAASLHAKDREREREGVLNLVQHQQHLARQQQQLGGGMDGGMLPHHRDTNLNNRALHRAQSHLALQLERERADNRLQAPNPMVYSTASPIYQTSGARNTRLSPSPLMPMRELGQAGGLHPQHQQQPSALHHQLHREPSPLYSTGPPLTPFGQPITTNANNGFNCVIGSNAQGNLSRVSLGSNASSLGPGSGGSGSSSTSVSNRASPIGIPIPRSNGDSNQSGHPEAPPPLLPSFLQDIVQSPSLSPTSTTTLSSSAELSSVEDDAIDFRFTEFGGPRIRSGSGASGTSGSDAITPYASMAPGVVDSKVPSSTDFLTPTSGGGLPTSRYMRPRVSSGSSDSAGSVKSGAAASIWKMDGEESKSLGVPSGVSVSPEGYLS</sequence>
<organism evidence="7 8">
    <name type="scientific">Coprinopsis cinerea (strain Okayama-7 / 130 / ATCC MYA-4618 / FGSC 9003)</name>
    <name type="common">Inky cap fungus</name>
    <name type="synonym">Hormographiella aspergillata</name>
    <dbReference type="NCBI Taxonomy" id="240176"/>
    <lineage>
        <taxon>Eukaryota</taxon>
        <taxon>Fungi</taxon>
        <taxon>Dikarya</taxon>
        <taxon>Basidiomycota</taxon>
        <taxon>Agaricomycotina</taxon>
        <taxon>Agaricomycetes</taxon>
        <taxon>Agaricomycetidae</taxon>
        <taxon>Agaricales</taxon>
        <taxon>Agaricineae</taxon>
        <taxon>Psathyrellaceae</taxon>
        <taxon>Coprinopsis</taxon>
    </lineage>
</organism>
<keyword evidence="8" id="KW-1185">Reference proteome</keyword>
<keyword evidence="3" id="KW-0862">Zinc</keyword>
<gene>
    <name evidence="7" type="ORF">CC1G_09712</name>
</gene>
<protein>
    <recommendedName>
        <fullName evidence="6">RanBP2-type domain-containing protein</fullName>
    </recommendedName>
</protein>
<reference evidence="7 8" key="1">
    <citation type="journal article" date="2010" name="Proc. Natl. Acad. Sci. U.S.A.">
        <title>Insights into evolution of multicellular fungi from the assembled chromosomes of the mushroom Coprinopsis cinerea (Coprinus cinereus).</title>
        <authorList>
            <person name="Stajich J.E."/>
            <person name="Wilke S.K."/>
            <person name="Ahren D."/>
            <person name="Au C.H."/>
            <person name="Birren B.W."/>
            <person name="Borodovsky M."/>
            <person name="Burns C."/>
            <person name="Canback B."/>
            <person name="Casselton L.A."/>
            <person name="Cheng C.K."/>
            <person name="Deng J."/>
            <person name="Dietrich F.S."/>
            <person name="Fargo D.C."/>
            <person name="Farman M.L."/>
            <person name="Gathman A.C."/>
            <person name="Goldberg J."/>
            <person name="Guigo R."/>
            <person name="Hoegger P.J."/>
            <person name="Hooker J.B."/>
            <person name="Huggins A."/>
            <person name="James T.Y."/>
            <person name="Kamada T."/>
            <person name="Kilaru S."/>
            <person name="Kodira C."/>
            <person name="Kues U."/>
            <person name="Kupfer D."/>
            <person name="Kwan H.S."/>
            <person name="Lomsadze A."/>
            <person name="Li W."/>
            <person name="Lilly W.W."/>
            <person name="Ma L.J."/>
            <person name="Mackey A.J."/>
            <person name="Manning G."/>
            <person name="Martin F."/>
            <person name="Muraguchi H."/>
            <person name="Natvig D.O."/>
            <person name="Palmerini H."/>
            <person name="Ramesh M.A."/>
            <person name="Rehmeyer C.J."/>
            <person name="Roe B.A."/>
            <person name="Shenoy N."/>
            <person name="Stanke M."/>
            <person name="Ter-Hovhannisyan V."/>
            <person name="Tunlid A."/>
            <person name="Velagapudi R."/>
            <person name="Vision T.J."/>
            <person name="Zeng Q."/>
            <person name="Zolan M.E."/>
            <person name="Pukkila P.J."/>
        </authorList>
    </citation>
    <scope>NUCLEOTIDE SEQUENCE [LARGE SCALE GENOMIC DNA]</scope>
    <source>
        <strain evidence="8">Okayama-7 / 130 / ATCC MYA-4618 / FGSC 9003</strain>
    </source>
</reference>
<dbReference type="AlphaFoldDB" id="A8NJF4"/>
<evidence type="ECO:0000313" key="7">
    <source>
        <dbReference type="EMBL" id="EAU87615.1"/>
    </source>
</evidence>
<evidence type="ECO:0000256" key="3">
    <source>
        <dbReference type="ARBA" id="ARBA00022833"/>
    </source>
</evidence>
<feature type="compositionally biased region" description="Polar residues" evidence="5">
    <location>
        <begin position="18"/>
        <end position="31"/>
    </location>
</feature>
<feature type="region of interest" description="Disordered" evidence="5">
    <location>
        <begin position="861"/>
        <end position="926"/>
    </location>
</feature>
<dbReference type="InterPro" id="IPR036443">
    <property type="entry name" value="Znf_RanBP2_sf"/>
</dbReference>
<feature type="region of interest" description="Disordered" evidence="5">
    <location>
        <begin position="297"/>
        <end position="326"/>
    </location>
</feature>
<proteinExistence type="predicted"/>
<keyword evidence="2 4" id="KW-0863">Zinc-finger</keyword>
<evidence type="ECO:0000259" key="6">
    <source>
        <dbReference type="PROSITE" id="PS50199"/>
    </source>
</evidence>
<feature type="domain" description="RanBP2-type" evidence="6">
    <location>
        <begin position="211"/>
        <end position="242"/>
    </location>
</feature>
<keyword evidence="1" id="KW-0479">Metal-binding</keyword>
<dbReference type="Gene3D" id="4.10.1060.10">
    <property type="entry name" value="Zinc finger, RanBP2-type"/>
    <property type="match status" value="2"/>
</dbReference>
<dbReference type="VEuPathDB" id="FungiDB:CC1G_09712"/>
<dbReference type="PROSITE" id="PS50199">
    <property type="entry name" value="ZF_RANBP2_2"/>
    <property type="match status" value="1"/>
</dbReference>
<dbReference type="GO" id="GO:0008270">
    <property type="term" value="F:zinc ion binding"/>
    <property type="evidence" value="ECO:0007669"/>
    <property type="project" value="UniProtKB-KW"/>
</dbReference>